<dbReference type="Pfam" id="PF00072">
    <property type="entry name" value="Response_reg"/>
    <property type="match status" value="1"/>
</dbReference>
<evidence type="ECO:0000313" key="12">
    <source>
        <dbReference type="Proteomes" id="UP000291286"/>
    </source>
</evidence>
<comment type="caution">
    <text evidence="11">The sequence shown here is derived from an EMBL/GenBank/DDBJ whole genome shotgun (WGS) entry which is preliminary data.</text>
</comment>
<evidence type="ECO:0000313" key="11">
    <source>
        <dbReference type="EMBL" id="TAA31342.1"/>
    </source>
</evidence>
<dbReference type="SMART" id="SM00448">
    <property type="entry name" value="REC"/>
    <property type="match status" value="1"/>
</dbReference>
<dbReference type="SMART" id="SM00388">
    <property type="entry name" value="HisKA"/>
    <property type="match status" value="1"/>
</dbReference>
<dbReference type="Gene3D" id="3.30.565.10">
    <property type="entry name" value="Histidine kinase-like ATPase, C-terminal domain"/>
    <property type="match status" value="1"/>
</dbReference>
<dbReference type="PANTHER" id="PTHR43047:SF72">
    <property type="entry name" value="OSMOSENSING HISTIDINE PROTEIN KINASE SLN1"/>
    <property type="match status" value="1"/>
</dbReference>
<dbReference type="SUPFAM" id="SSF47384">
    <property type="entry name" value="Homodimeric domain of signal transducing histidine kinase"/>
    <property type="match status" value="1"/>
</dbReference>
<gene>
    <name evidence="11" type="ORF">EA661_07145</name>
</gene>
<dbReference type="InterPro" id="IPR003594">
    <property type="entry name" value="HATPase_dom"/>
</dbReference>
<dbReference type="PANTHER" id="PTHR43047">
    <property type="entry name" value="TWO-COMPONENT HISTIDINE PROTEIN KINASE"/>
    <property type="match status" value="1"/>
</dbReference>
<dbReference type="GO" id="GO:0005886">
    <property type="term" value="C:plasma membrane"/>
    <property type="evidence" value="ECO:0007669"/>
    <property type="project" value="TreeGrafter"/>
</dbReference>
<evidence type="ECO:0000256" key="4">
    <source>
        <dbReference type="ARBA" id="ARBA00022679"/>
    </source>
</evidence>
<evidence type="ECO:0000259" key="10">
    <source>
        <dbReference type="PROSITE" id="PS50110"/>
    </source>
</evidence>
<dbReference type="InterPro" id="IPR013783">
    <property type="entry name" value="Ig-like_fold"/>
</dbReference>
<dbReference type="Pfam" id="PF02518">
    <property type="entry name" value="HATPase_c"/>
    <property type="match status" value="1"/>
</dbReference>
<dbReference type="SMART" id="SM00387">
    <property type="entry name" value="HATPase_c"/>
    <property type="match status" value="1"/>
</dbReference>
<dbReference type="GO" id="GO:0000155">
    <property type="term" value="F:phosphorelay sensor kinase activity"/>
    <property type="evidence" value="ECO:0007669"/>
    <property type="project" value="InterPro"/>
</dbReference>
<dbReference type="Gene3D" id="2.130.10.10">
    <property type="entry name" value="YVTN repeat-like/Quinoprotein amine dehydrogenase"/>
    <property type="match status" value="3"/>
</dbReference>
<accession>A0A4Q8LM88</accession>
<dbReference type="Pfam" id="PF07495">
    <property type="entry name" value="Y_Y_Y"/>
    <property type="match status" value="1"/>
</dbReference>
<dbReference type="InterPro" id="IPR036097">
    <property type="entry name" value="HisK_dim/P_sf"/>
</dbReference>
<dbReference type="CDD" id="cd16922">
    <property type="entry name" value="HATPase_EvgS-ArcB-TorS-like"/>
    <property type="match status" value="1"/>
</dbReference>
<evidence type="ECO:0000256" key="7">
    <source>
        <dbReference type="PROSITE-ProRule" id="PRU00169"/>
    </source>
</evidence>
<dbReference type="RefSeq" id="WP_130517153.1">
    <property type="nucleotide sequence ID" value="NZ_SHMA01000003.1"/>
</dbReference>
<dbReference type="EMBL" id="SHMB01000002">
    <property type="protein sequence ID" value="TAA31342.1"/>
    <property type="molecule type" value="Genomic_DNA"/>
</dbReference>
<dbReference type="FunFam" id="1.10.287.130:FF:000028">
    <property type="entry name" value="Hybrid signal transduction histidine kinase"/>
    <property type="match status" value="1"/>
</dbReference>
<dbReference type="Gene3D" id="2.60.40.10">
    <property type="entry name" value="Immunoglobulins"/>
    <property type="match status" value="1"/>
</dbReference>
<keyword evidence="3 7" id="KW-0597">Phosphoprotein</keyword>
<dbReference type="CDD" id="cd17546">
    <property type="entry name" value="REC_hyHK_CKI1_RcsC-like"/>
    <property type="match status" value="1"/>
</dbReference>
<organism evidence="11 12">
    <name type="scientific">Pseudoxanthomonas winnipegensis</name>
    <dbReference type="NCBI Taxonomy" id="2480810"/>
    <lineage>
        <taxon>Bacteria</taxon>
        <taxon>Pseudomonadati</taxon>
        <taxon>Pseudomonadota</taxon>
        <taxon>Gammaproteobacteria</taxon>
        <taxon>Lysobacterales</taxon>
        <taxon>Lysobacteraceae</taxon>
        <taxon>Pseudoxanthomonas</taxon>
    </lineage>
</organism>
<keyword evidence="8" id="KW-1133">Transmembrane helix</keyword>
<dbReference type="PRINTS" id="PR00344">
    <property type="entry name" value="BCTRLSENSOR"/>
</dbReference>
<feature type="domain" description="Histidine kinase" evidence="9">
    <location>
        <begin position="816"/>
        <end position="1032"/>
    </location>
</feature>
<dbReference type="InterPro" id="IPR001789">
    <property type="entry name" value="Sig_transdc_resp-reg_receiver"/>
</dbReference>
<keyword evidence="5 11" id="KW-0418">Kinase</keyword>
<dbReference type="InterPro" id="IPR005467">
    <property type="entry name" value="His_kinase_dom"/>
</dbReference>
<keyword evidence="8" id="KW-0812">Transmembrane</keyword>
<dbReference type="SUPFAM" id="SSF63829">
    <property type="entry name" value="Calcium-dependent phosphotriesterase"/>
    <property type="match status" value="3"/>
</dbReference>
<feature type="transmembrane region" description="Helical" evidence="8">
    <location>
        <begin position="758"/>
        <end position="780"/>
    </location>
</feature>
<dbReference type="InterPro" id="IPR011110">
    <property type="entry name" value="Reg_prop"/>
</dbReference>
<evidence type="ECO:0000256" key="5">
    <source>
        <dbReference type="ARBA" id="ARBA00022777"/>
    </source>
</evidence>
<evidence type="ECO:0000256" key="1">
    <source>
        <dbReference type="ARBA" id="ARBA00000085"/>
    </source>
</evidence>
<dbReference type="EC" id="2.7.13.3" evidence="2"/>
<keyword evidence="4" id="KW-0808">Transferase</keyword>
<protein>
    <recommendedName>
        <fullName evidence="2">histidine kinase</fullName>
        <ecNumber evidence="2">2.7.13.3</ecNumber>
    </recommendedName>
</protein>
<dbReference type="PROSITE" id="PS50110">
    <property type="entry name" value="RESPONSE_REGULATORY"/>
    <property type="match status" value="1"/>
</dbReference>
<dbReference type="FunFam" id="3.30.565.10:FF:000010">
    <property type="entry name" value="Sensor histidine kinase RcsC"/>
    <property type="match status" value="1"/>
</dbReference>
<dbReference type="AlphaFoldDB" id="A0A4Q8LM88"/>
<dbReference type="InterPro" id="IPR011006">
    <property type="entry name" value="CheY-like_superfamily"/>
</dbReference>
<reference evidence="11 12" key="1">
    <citation type="submission" date="2019-02" db="EMBL/GenBank/DDBJ databases">
        <title>WGS of Pseudoxanthomonas species novum from clinical isolates.</title>
        <authorList>
            <person name="Bernier A.-M."/>
            <person name="Bernard K."/>
            <person name="Vachon A."/>
        </authorList>
    </citation>
    <scope>NUCLEOTIDE SEQUENCE [LARGE SCALE GENOMIC DNA]</scope>
    <source>
        <strain evidence="11 12">NML171202</strain>
    </source>
</reference>
<keyword evidence="6" id="KW-0902">Two-component regulatory system</keyword>
<dbReference type="Proteomes" id="UP000291286">
    <property type="component" value="Unassembled WGS sequence"/>
</dbReference>
<dbReference type="Gene3D" id="3.40.50.2300">
    <property type="match status" value="1"/>
</dbReference>
<evidence type="ECO:0000256" key="2">
    <source>
        <dbReference type="ARBA" id="ARBA00012438"/>
    </source>
</evidence>
<dbReference type="InterPro" id="IPR011123">
    <property type="entry name" value="Y_Y_Y"/>
</dbReference>
<feature type="modified residue" description="4-aspartylphosphate" evidence="7">
    <location>
        <position position="1100"/>
    </location>
</feature>
<evidence type="ECO:0000256" key="8">
    <source>
        <dbReference type="SAM" id="Phobius"/>
    </source>
</evidence>
<sequence length="1173" mass="129096">MWGRAIVLWSLLAWSGLAGALVPLTPQPRQMGVADGLPNATINAFAEDRLGYLWMASSDGLARYDGRGFRIWRMEHGLRDNQLWALYVDAQNQLWIGTENEGVAVFDADRRSFRFYNRANTPQLRSNSIWCIAATPDGSLWFGTSAGGLTRRLPDGRFALYRARPDDPRALPGRDVVHMAVTPDGSLWVGTRSGLARWTGHDFERVPASALPSPTINRLTVEADGSLWVAASRGVSLRKPDGSWVRDPWRPVTHIPILQTMLRDIAGTYWLDTAAGMGYKAADGTVRNVPLYSVSARGVVKPNWMGGYEDRDGGLWFASLNAGLWHLPANWRQFAVLTNDASDPSTMTNPFVLAQAPSRRGGLWLVGTRGALDWLDPATGRVEQHIQPLDPVNWPQSVEEDSQGRVWVGLIDKLLRYDPATRQRREWTVDDARDKPLPGGIVELRRCGAQLWISTNSAGLQLRDEQGHVLRNLERGTADYPSGLVVQQMRCDADQRLWLATNQGVLTWDAARGRLAAVPGAPDQPVFSLDLAADGSLWTGRMGQLDHYAWDGHRLRWRQSIGIAQDFPSIAPTGMRVDARGVVWTISSRGLARVDPIQGTVRTYSVRDGLPNPEIRHGTLVQAVSGQLSMATPDGLVLFDPARLVPSARRPDLQFEFVGVRRGDRGLDLTHVGHPLLDSEDRDLHVIARLLSFTGAEGTTYRFRLSGYDPGWVEVGNTGERIFSRLPPGRYALEVQGRSSDSVWSQVKTLRFRVAPPWWQSPWGVACMVGLLIVLIAWWMHAYRRRLRRRTEWQMAQHRRSVAEQASQAKTQFLATLGHEVRTPMTGVLGMSELLLATKLDERQHRYIRSIQNAGRHLLRLVNDALDLARIEAGRLELDQQDFDLRELLDEVVALTAPMAERRGLTFTSEIDPRLPAALRGDAVRVRQILLNLLSNAVKFTERGQVRLQALPLDGQGLRLVVSDTGPGINAEQQARLFRRFEQGDGAHTRYGGSGLGLAISQELAAAMGGGIAVESTPGEGTRFVVDLPLPVAQGDAAGAVQADAGDVPLSVLLVEDDATIAEVIVGLLQARGHRVRAVPHGLAALTELALAPVDIALLDLDLPGMDGLALARELRRQGFAQPLLAVTARADAQAEVQAREAGFDAFLRKPVTGELLAAAMTAARAAANLRKE</sequence>
<dbReference type="InterPro" id="IPR036890">
    <property type="entry name" value="HATPase_C_sf"/>
</dbReference>
<dbReference type="InterPro" id="IPR003661">
    <property type="entry name" value="HisK_dim/P_dom"/>
</dbReference>
<dbReference type="SUPFAM" id="SSF55874">
    <property type="entry name" value="ATPase domain of HSP90 chaperone/DNA topoisomerase II/histidine kinase"/>
    <property type="match status" value="1"/>
</dbReference>
<dbReference type="Gene3D" id="1.10.287.130">
    <property type="match status" value="1"/>
</dbReference>
<dbReference type="PROSITE" id="PS50109">
    <property type="entry name" value="HIS_KIN"/>
    <property type="match status" value="1"/>
</dbReference>
<dbReference type="GO" id="GO:0009927">
    <property type="term" value="F:histidine phosphotransfer kinase activity"/>
    <property type="evidence" value="ECO:0007669"/>
    <property type="project" value="TreeGrafter"/>
</dbReference>
<dbReference type="InterPro" id="IPR004358">
    <property type="entry name" value="Sig_transdc_His_kin-like_C"/>
</dbReference>
<feature type="domain" description="Response regulatory" evidence="10">
    <location>
        <begin position="1051"/>
        <end position="1165"/>
    </location>
</feature>
<keyword evidence="8" id="KW-0472">Membrane</keyword>
<evidence type="ECO:0000256" key="3">
    <source>
        <dbReference type="ARBA" id="ARBA00022553"/>
    </source>
</evidence>
<dbReference type="InterPro" id="IPR015943">
    <property type="entry name" value="WD40/YVTN_repeat-like_dom_sf"/>
</dbReference>
<comment type="catalytic activity">
    <reaction evidence="1">
        <text>ATP + protein L-histidine = ADP + protein N-phospho-L-histidine.</text>
        <dbReference type="EC" id="2.7.13.3"/>
    </reaction>
</comment>
<dbReference type="Pfam" id="PF00512">
    <property type="entry name" value="HisKA"/>
    <property type="match status" value="1"/>
</dbReference>
<proteinExistence type="predicted"/>
<evidence type="ECO:0000256" key="6">
    <source>
        <dbReference type="ARBA" id="ARBA00023012"/>
    </source>
</evidence>
<dbReference type="SUPFAM" id="SSF52172">
    <property type="entry name" value="CheY-like"/>
    <property type="match status" value="1"/>
</dbReference>
<dbReference type="CDD" id="cd00082">
    <property type="entry name" value="HisKA"/>
    <property type="match status" value="1"/>
</dbReference>
<evidence type="ECO:0000259" key="9">
    <source>
        <dbReference type="PROSITE" id="PS50109"/>
    </source>
</evidence>
<dbReference type="Pfam" id="PF07494">
    <property type="entry name" value="Reg_prop"/>
    <property type="match status" value="2"/>
</dbReference>
<name>A0A4Q8LM88_9GAMM</name>